<sequence length="401" mass="43926">MNRQNDISNRKLLGIAGVGWMFDAMDVGMLSFIIAALKVDWNLTEKQMGLIGSINSIGMAVGALFFGLTADRMGRKNVFILTLLLFSLGSGASAFATSLSIFLVLRFLIGMGLGGELPVASTLVSESVPAENRGRVVVLLESFWAVGWLIAAVISYFIIPKFGWQLALILSAIPALYALYLRWNLPDSQKFLSVKQTERLSVLSNITAVWSKEYLSETAMLWILWFCVVFSYYGMFLWLPSVMVIKGFSLIKSFQYVLIMTLAQLPGYFTAAWLIEKVGRKFVLIVYLIGTALSAYFFGSAESVALLITAGVFLSFFNLGAWGALYAYTPEQYPTKIRGTGAGMAASFGRVGGILGPLLVPYLSTSGFSIHMIFTIFCVSILIGAAAVLFMGKETKRQELA</sequence>
<feature type="transmembrane region" description="Helical" evidence="6">
    <location>
        <begin position="164"/>
        <end position="183"/>
    </location>
</feature>
<name>I3E8A2_BACMM</name>
<dbReference type="PANTHER" id="PTHR23508:SF10">
    <property type="entry name" value="CARBOXYLIC ACID TRANSPORTER PROTEIN HOMOLOG"/>
    <property type="match status" value="1"/>
</dbReference>
<keyword evidence="4 6" id="KW-1133">Transmembrane helix</keyword>
<keyword evidence="5 6" id="KW-0472">Membrane</keyword>
<accession>I3E8A2</accession>
<feature type="transmembrane region" description="Helical" evidence="6">
    <location>
        <begin position="340"/>
        <end position="362"/>
    </location>
</feature>
<feature type="transmembrane region" description="Helical" evidence="6">
    <location>
        <begin position="254"/>
        <end position="275"/>
    </location>
</feature>
<dbReference type="AlphaFoldDB" id="I3E8A2"/>
<feature type="domain" description="Major facilitator superfamily (MFS) profile" evidence="7">
    <location>
        <begin position="12"/>
        <end position="396"/>
    </location>
</feature>
<dbReference type="CDD" id="cd17316">
    <property type="entry name" value="MFS_SV2_like"/>
    <property type="match status" value="1"/>
</dbReference>
<dbReference type="KEGG" id="bmet:BMMGA3_07945"/>
<dbReference type="GO" id="GO:0046943">
    <property type="term" value="F:carboxylic acid transmembrane transporter activity"/>
    <property type="evidence" value="ECO:0007669"/>
    <property type="project" value="TreeGrafter"/>
</dbReference>
<dbReference type="RefSeq" id="WP_004433933.1">
    <property type="nucleotide sequence ID" value="NZ_ADWW01000002.1"/>
</dbReference>
<dbReference type="Pfam" id="PF07690">
    <property type="entry name" value="MFS_1"/>
    <property type="match status" value="1"/>
</dbReference>
<dbReference type="PANTHER" id="PTHR23508">
    <property type="entry name" value="CARBOXYLIC ACID TRANSPORTER PROTEIN HOMOLOG"/>
    <property type="match status" value="1"/>
</dbReference>
<evidence type="ECO:0000313" key="8">
    <source>
        <dbReference type="EMBL" id="AIE59997.1"/>
    </source>
</evidence>
<dbReference type="GO" id="GO:0005886">
    <property type="term" value="C:plasma membrane"/>
    <property type="evidence" value="ECO:0007669"/>
    <property type="project" value="UniProtKB-SubCell"/>
</dbReference>
<dbReference type="HOGENOM" id="CLU_001265_46_6_9"/>
<feature type="transmembrane region" description="Helical" evidence="6">
    <location>
        <begin position="136"/>
        <end position="158"/>
    </location>
</feature>
<dbReference type="STRING" id="796606.BMMGA3_07945"/>
<evidence type="ECO:0000256" key="4">
    <source>
        <dbReference type="ARBA" id="ARBA00022989"/>
    </source>
</evidence>
<dbReference type="InterPro" id="IPR011701">
    <property type="entry name" value="MFS"/>
</dbReference>
<evidence type="ECO:0000259" key="7">
    <source>
        <dbReference type="PROSITE" id="PS50850"/>
    </source>
</evidence>
<feature type="transmembrane region" description="Helical" evidence="6">
    <location>
        <begin position="219"/>
        <end position="239"/>
    </location>
</feature>
<keyword evidence="9" id="KW-1185">Reference proteome</keyword>
<comment type="subcellular location">
    <subcellularLocation>
        <location evidence="1">Cell membrane</location>
        <topology evidence="1">Multi-pass membrane protein</topology>
    </subcellularLocation>
</comment>
<evidence type="ECO:0000313" key="9">
    <source>
        <dbReference type="Proteomes" id="UP000027602"/>
    </source>
</evidence>
<protein>
    <submittedName>
        <fullName evidence="8">Niacin/nicotinamide transporter NaiP</fullName>
    </submittedName>
</protein>
<evidence type="ECO:0000256" key="1">
    <source>
        <dbReference type="ARBA" id="ARBA00004651"/>
    </source>
</evidence>
<feature type="transmembrane region" description="Helical" evidence="6">
    <location>
        <begin position="103"/>
        <end position="124"/>
    </location>
</feature>
<dbReference type="Proteomes" id="UP000027602">
    <property type="component" value="Chromosome"/>
</dbReference>
<dbReference type="PROSITE" id="PS00217">
    <property type="entry name" value="SUGAR_TRANSPORT_2"/>
    <property type="match status" value="1"/>
</dbReference>
<feature type="transmembrane region" description="Helical" evidence="6">
    <location>
        <begin position="368"/>
        <end position="391"/>
    </location>
</feature>
<feature type="transmembrane region" description="Helical" evidence="6">
    <location>
        <begin position="78"/>
        <end position="97"/>
    </location>
</feature>
<dbReference type="OrthoDB" id="9787026at2"/>
<reference evidence="8 9" key="1">
    <citation type="journal article" date="2015" name="BMC Genomics">
        <title>Transcriptome analysis of thermophilic methylotrophic Bacillus methanolicus MGA3 using RNA-sequencing provides detailed insights into its previously uncharted transcriptional landscape.</title>
        <authorList>
            <person name="Irla M."/>
            <person name="Neshat A."/>
            <person name="Brautaset T."/>
            <person name="Ruckert C."/>
            <person name="Kalinowski J."/>
            <person name="Wendisch V.F."/>
        </authorList>
    </citation>
    <scope>NUCLEOTIDE SEQUENCE [LARGE SCALE GENOMIC DNA]</scope>
    <source>
        <strain evidence="9">MGA3 / ATCC 53907</strain>
    </source>
</reference>
<evidence type="ECO:0000256" key="3">
    <source>
        <dbReference type="ARBA" id="ARBA00022692"/>
    </source>
</evidence>
<proteinExistence type="predicted"/>
<keyword evidence="2" id="KW-0813">Transport</keyword>
<dbReference type="InterPro" id="IPR005829">
    <property type="entry name" value="Sugar_transporter_CS"/>
</dbReference>
<dbReference type="Gene3D" id="1.20.1250.20">
    <property type="entry name" value="MFS general substrate transporter like domains"/>
    <property type="match status" value="1"/>
</dbReference>
<feature type="transmembrane region" description="Helical" evidence="6">
    <location>
        <begin position="48"/>
        <end position="66"/>
    </location>
</feature>
<dbReference type="InterPro" id="IPR036259">
    <property type="entry name" value="MFS_trans_sf"/>
</dbReference>
<feature type="transmembrane region" description="Helical" evidence="6">
    <location>
        <begin position="282"/>
        <end position="299"/>
    </location>
</feature>
<evidence type="ECO:0000256" key="6">
    <source>
        <dbReference type="SAM" id="Phobius"/>
    </source>
</evidence>
<organism evidence="8 9">
    <name type="scientific">Bacillus methanolicus (strain MGA3 / ATCC 53907)</name>
    <dbReference type="NCBI Taxonomy" id="796606"/>
    <lineage>
        <taxon>Bacteria</taxon>
        <taxon>Bacillati</taxon>
        <taxon>Bacillota</taxon>
        <taxon>Bacilli</taxon>
        <taxon>Bacillales</taxon>
        <taxon>Bacillaceae</taxon>
        <taxon>Bacillus</taxon>
    </lineage>
</organism>
<feature type="transmembrane region" description="Helical" evidence="6">
    <location>
        <begin position="12"/>
        <end position="36"/>
    </location>
</feature>
<gene>
    <name evidence="8" type="primary">naiP</name>
    <name evidence="8" type="ORF">BMMGA3_07945</name>
</gene>
<dbReference type="PROSITE" id="PS50850">
    <property type="entry name" value="MFS"/>
    <property type="match status" value="1"/>
</dbReference>
<evidence type="ECO:0000256" key="5">
    <source>
        <dbReference type="ARBA" id="ARBA00023136"/>
    </source>
</evidence>
<evidence type="ECO:0000256" key="2">
    <source>
        <dbReference type="ARBA" id="ARBA00022448"/>
    </source>
</evidence>
<dbReference type="eggNOG" id="COG2814">
    <property type="taxonomic scope" value="Bacteria"/>
</dbReference>
<feature type="transmembrane region" description="Helical" evidence="6">
    <location>
        <begin position="305"/>
        <end position="328"/>
    </location>
</feature>
<dbReference type="InterPro" id="IPR020846">
    <property type="entry name" value="MFS_dom"/>
</dbReference>
<dbReference type="SUPFAM" id="SSF103473">
    <property type="entry name" value="MFS general substrate transporter"/>
    <property type="match status" value="1"/>
</dbReference>
<dbReference type="EMBL" id="CP007739">
    <property type="protein sequence ID" value="AIE59997.1"/>
    <property type="molecule type" value="Genomic_DNA"/>
</dbReference>
<keyword evidence="3 6" id="KW-0812">Transmembrane</keyword>